<dbReference type="EMBL" id="JABANP010000403">
    <property type="protein sequence ID" value="KAF4682855.1"/>
    <property type="molecule type" value="Genomic_DNA"/>
</dbReference>
<name>A0A7J6NG33_PEROL</name>
<accession>A0A7J6NG33</accession>
<dbReference type="Proteomes" id="UP000541610">
    <property type="component" value="Unassembled WGS sequence"/>
</dbReference>
<evidence type="ECO:0000313" key="2">
    <source>
        <dbReference type="EMBL" id="KAF4682855.1"/>
    </source>
</evidence>
<protein>
    <submittedName>
        <fullName evidence="2">Uncharacterized protein</fullName>
    </submittedName>
</protein>
<keyword evidence="1" id="KW-0812">Transmembrane</keyword>
<reference evidence="2 3" key="1">
    <citation type="submission" date="2020-04" db="EMBL/GenBank/DDBJ databases">
        <title>Perkinsus olseni comparative genomics.</title>
        <authorList>
            <person name="Bogema D.R."/>
        </authorList>
    </citation>
    <scope>NUCLEOTIDE SEQUENCE [LARGE SCALE GENOMIC DNA]</scope>
    <source>
        <strain evidence="2">00978-12</strain>
    </source>
</reference>
<evidence type="ECO:0000313" key="3">
    <source>
        <dbReference type="Proteomes" id="UP000541610"/>
    </source>
</evidence>
<comment type="caution">
    <text evidence="2">The sequence shown here is derived from an EMBL/GenBank/DDBJ whole genome shotgun (WGS) entry which is preliminary data.</text>
</comment>
<feature type="transmembrane region" description="Helical" evidence="1">
    <location>
        <begin position="43"/>
        <end position="62"/>
    </location>
</feature>
<sequence>MHISPSLTRRYLPHRFHFVDSSGLAVTYDVLKFIGSFSTVSSFFLMAFIFASLISALLFITVEADPIGKYSGLLSQQDFAVVFYIKEDNTVYASYRCSGVSFLVGPYRLRPGSGADEYSIFDVSSPGSALQDRIRGHCPDFVLLDGDLVDLSFASDERSLTFSSANETVTAVRVDNSGFTPYYATYQGLKIGFSAADYKYVTMKITCGDAEVNAYLQYEPYFGPDNTEALSKYVIISYAPWLLREYKE</sequence>
<keyword evidence="1" id="KW-0472">Membrane</keyword>
<dbReference type="AlphaFoldDB" id="A0A7J6NG33"/>
<gene>
    <name evidence="2" type="ORF">FOZ60_010038</name>
</gene>
<keyword evidence="1" id="KW-1133">Transmembrane helix</keyword>
<proteinExistence type="predicted"/>
<organism evidence="2 3">
    <name type="scientific">Perkinsus olseni</name>
    <name type="common">Perkinsus atlanticus</name>
    <dbReference type="NCBI Taxonomy" id="32597"/>
    <lineage>
        <taxon>Eukaryota</taxon>
        <taxon>Sar</taxon>
        <taxon>Alveolata</taxon>
        <taxon>Perkinsozoa</taxon>
        <taxon>Perkinsea</taxon>
        <taxon>Perkinsida</taxon>
        <taxon>Perkinsidae</taxon>
        <taxon>Perkinsus</taxon>
    </lineage>
</organism>
<evidence type="ECO:0000256" key="1">
    <source>
        <dbReference type="SAM" id="Phobius"/>
    </source>
</evidence>